<accession>W2XA14</accession>
<feature type="domain" description="SET" evidence="8">
    <location>
        <begin position="416"/>
        <end position="538"/>
    </location>
</feature>
<dbReference type="GO" id="GO:0032259">
    <property type="term" value="P:methylation"/>
    <property type="evidence" value="ECO:0007669"/>
    <property type="project" value="UniProtKB-KW"/>
</dbReference>
<evidence type="ECO:0000256" key="2">
    <source>
        <dbReference type="ARBA" id="ARBA00004286"/>
    </source>
</evidence>
<name>W2XA14_PHYNI</name>
<proteinExistence type="predicted"/>
<dbReference type="Pfam" id="PF00856">
    <property type="entry name" value="SET"/>
    <property type="match status" value="1"/>
</dbReference>
<dbReference type="PROSITE" id="PS50280">
    <property type="entry name" value="SET"/>
    <property type="match status" value="1"/>
</dbReference>
<dbReference type="GO" id="GO:0008168">
    <property type="term" value="F:methyltransferase activity"/>
    <property type="evidence" value="ECO:0007669"/>
    <property type="project" value="UniProtKB-KW"/>
</dbReference>
<evidence type="ECO:0000256" key="7">
    <source>
        <dbReference type="ARBA" id="ARBA00023242"/>
    </source>
</evidence>
<keyword evidence="7" id="KW-0539">Nucleus</keyword>
<evidence type="ECO:0000256" key="1">
    <source>
        <dbReference type="ARBA" id="ARBA00004123"/>
    </source>
</evidence>
<dbReference type="EMBL" id="ANIX01001326">
    <property type="protein sequence ID" value="ETP19372.1"/>
    <property type="molecule type" value="Genomic_DNA"/>
</dbReference>
<organism evidence="9 10">
    <name type="scientific">Phytophthora nicotianae CJ01A1</name>
    <dbReference type="NCBI Taxonomy" id="1317063"/>
    <lineage>
        <taxon>Eukaryota</taxon>
        <taxon>Sar</taxon>
        <taxon>Stramenopiles</taxon>
        <taxon>Oomycota</taxon>
        <taxon>Peronosporomycetes</taxon>
        <taxon>Peronosporales</taxon>
        <taxon>Peronosporaceae</taxon>
        <taxon>Phytophthora</taxon>
    </lineage>
</organism>
<dbReference type="InterPro" id="IPR001214">
    <property type="entry name" value="SET_dom"/>
</dbReference>
<dbReference type="GO" id="GO:0005694">
    <property type="term" value="C:chromosome"/>
    <property type="evidence" value="ECO:0007669"/>
    <property type="project" value="UniProtKB-SubCell"/>
</dbReference>
<evidence type="ECO:0000259" key="8">
    <source>
        <dbReference type="PROSITE" id="PS50280"/>
    </source>
</evidence>
<evidence type="ECO:0000256" key="6">
    <source>
        <dbReference type="ARBA" id="ARBA00022691"/>
    </source>
</evidence>
<dbReference type="Gene3D" id="2.170.270.10">
    <property type="entry name" value="SET domain"/>
    <property type="match status" value="1"/>
</dbReference>
<keyword evidence="5" id="KW-0808">Transferase</keyword>
<evidence type="ECO:0000256" key="5">
    <source>
        <dbReference type="ARBA" id="ARBA00022679"/>
    </source>
</evidence>
<gene>
    <name evidence="9" type="ORF">F441_06613</name>
</gene>
<keyword evidence="4" id="KW-0489">Methyltransferase</keyword>
<sequence length="561" mass="62248">MTGLSASQLHPASLYAGDTIEYYSRCFVAGDARGLRSSEVLGIKEDVAAEYPISVDTGEMIPRDMMMKLTVDRFGNRFKPQYAVWRKLRTYTLIPGTCSAPTRASVFNVAISHAIRDAFGLLLMNFAAHVRESSKRPLMLWTGLRSMTCTPPDPDAAPDDIVSYVDAEMVSMESEGFAEMHEAPPIEADDNSVTVCENEMHSSAPVMNNEGYNVGTSVPTTSGDATTSEETASTPIVDRITAPTDQELQDANNYLRSIPTRLERAKKRHQPKKRGCPWHKPRSRKRRYQTKCAVTRSGTQIYHAHSIKAKKVKQLLKIAGVKSRLKTLRLRRPNFKEPVKAGRVLLDEVPWPDGVRKISSCERNGIIFPDLGSYCKCRCIGDCFWDSCDNAEAAVYCTPSCCNLGARCSNAPIERSTLKLFDTGRVGLGVYTTTDMDIGDVVGEYTGKLSEWSARLPGQPDQALKENSGYTLLYNAKSKNRKYVYVDAAQCGSITRFVSHACDPNAVFVELQNRSSVKVLIKMIKDVKAGAEITVHYGNERWFNCACDECWQDGEATTATE</sequence>
<dbReference type="InterPro" id="IPR046341">
    <property type="entry name" value="SET_dom_sf"/>
</dbReference>
<keyword evidence="3" id="KW-0158">Chromosome</keyword>
<evidence type="ECO:0000256" key="4">
    <source>
        <dbReference type="ARBA" id="ARBA00022603"/>
    </source>
</evidence>
<dbReference type="GO" id="GO:0005634">
    <property type="term" value="C:nucleus"/>
    <property type="evidence" value="ECO:0007669"/>
    <property type="project" value="UniProtKB-SubCell"/>
</dbReference>
<keyword evidence="6" id="KW-0949">S-adenosyl-L-methionine</keyword>
<dbReference type="SMART" id="SM00317">
    <property type="entry name" value="SET"/>
    <property type="match status" value="1"/>
</dbReference>
<dbReference type="InterPro" id="IPR050777">
    <property type="entry name" value="SET2_Histone-Lys_MeTrsfase"/>
</dbReference>
<protein>
    <recommendedName>
        <fullName evidence="8">SET domain-containing protein</fullName>
    </recommendedName>
</protein>
<dbReference type="AlphaFoldDB" id="W2XA14"/>
<dbReference type="SUPFAM" id="SSF82199">
    <property type="entry name" value="SET domain"/>
    <property type="match status" value="1"/>
</dbReference>
<reference evidence="9 10" key="1">
    <citation type="submission" date="2013-11" db="EMBL/GenBank/DDBJ databases">
        <title>The Genome Sequence of Phytophthora parasitica CJ01A1.</title>
        <authorList>
            <consortium name="The Broad Institute Genomics Platform"/>
            <person name="Russ C."/>
            <person name="Tyler B."/>
            <person name="Panabieres F."/>
            <person name="Shan W."/>
            <person name="Tripathy S."/>
            <person name="Grunwald N."/>
            <person name="Machado M."/>
            <person name="Johnson C.S."/>
            <person name="Walker B."/>
            <person name="Young S.K."/>
            <person name="Zeng Q."/>
            <person name="Gargeya S."/>
            <person name="Fitzgerald M."/>
            <person name="Haas B."/>
            <person name="Abouelleil A."/>
            <person name="Allen A.W."/>
            <person name="Alvarado L."/>
            <person name="Arachchi H.M."/>
            <person name="Berlin A.M."/>
            <person name="Chapman S.B."/>
            <person name="Gainer-Dewar J."/>
            <person name="Goldberg J."/>
            <person name="Griggs A."/>
            <person name="Gujja S."/>
            <person name="Hansen M."/>
            <person name="Howarth C."/>
            <person name="Imamovic A."/>
            <person name="Ireland A."/>
            <person name="Larimer J."/>
            <person name="McCowan C."/>
            <person name="Murphy C."/>
            <person name="Pearson M."/>
            <person name="Poon T.W."/>
            <person name="Priest M."/>
            <person name="Roberts A."/>
            <person name="Saif S."/>
            <person name="Shea T."/>
            <person name="Sisk P."/>
            <person name="Sykes S."/>
            <person name="Wortman J."/>
            <person name="Nusbaum C."/>
            <person name="Birren B."/>
        </authorList>
    </citation>
    <scope>NUCLEOTIDE SEQUENCE [LARGE SCALE GENOMIC DNA]</scope>
    <source>
        <strain evidence="9 10">CJ01A1</strain>
    </source>
</reference>
<comment type="caution">
    <text evidence="9">The sequence shown here is derived from an EMBL/GenBank/DDBJ whole genome shotgun (WGS) entry which is preliminary data.</text>
</comment>
<evidence type="ECO:0000313" key="10">
    <source>
        <dbReference type="Proteomes" id="UP000018958"/>
    </source>
</evidence>
<evidence type="ECO:0000313" key="9">
    <source>
        <dbReference type="EMBL" id="ETP19372.1"/>
    </source>
</evidence>
<dbReference type="OrthoDB" id="59296at2759"/>
<comment type="subcellular location">
    <subcellularLocation>
        <location evidence="2">Chromosome</location>
    </subcellularLocation>
    <subcellularLocation>
        <location evidence="1">Nucleus</location>
    </subcellularLocation>
</comment>
<dbReference type="Proteomes" id="UP000018958">
    <property type="component" value="Unassembled WGS sequence"/>
</dbReference>
<dbReference type="PANTHER" id="PTHR22884">
    <property type="entry name" value="SET DOMAIN PROTEINS"/>
    <property type="match status" value="1"/>
</dbReference>
<evidence type="ECO:0000256" key="3">
    <source>
        <dbReference type="ARBA" id="ARBA00022454"/>
    </source>
</evidence>